<dbReference type="Gene3D" id="3.30.1490.150">
    <property type="entry name" value="Hypothetical protein ph0010, domain 2"/>
    <property type="match status" value="1"/>
</dbReference>
<dbReference type="InterPro" id="IPR023473">
    <property type="entry name" value="AMMECR1"/>
</dbReference>
<gene>
    <name evidence="2" type="ORF">S01H4_23653</name>
</gene>
<dbReference type="InterPro" id="IPR002733">
    <property type="entry name" value="AMMECR1_domain"/>
</dbReference>
<dbReference type="Gene3D" id="3.30.700.20">
    <property type="entry name" value="Hypothetical protein ph0010, domain 1"/>
    <property type="match status" value="1"/>
</dbReference>
<evidence type="ECO:0000313" key="2">
    <source>
        <dbReference type="EMBL" id="GAG79568.1"/>
    </source>
</evidence>
<dbReference type="PANTHER" id="PTHR13016">
    <property type="entry name" value="AMMECR1 HOMOLOG"/>
    <property type="match status" value="1"/>
</dbReference>
<protein>
    <recommendedName>
        <fullName evidence="1">AMMECR1 domain-containing protein</fullName>
    </recommendedName>
</protein>
<evidence type="ECO:0000259" key="1">
    <source>
        <dbReference type="PROSITE" id="PS51112"/>
    </source>
</evidence>
<dbReference type="PANTHER" id="PTHR13016:SF0">
    <property type="entry name" value="AMME SYNDROME CANDIDATE GENE 1 PROTEIN"/>
    <property type="match status" value="1"/>
</dbReference>
<sequence>LLKIARNTIVKYVSKQKVPEPVTEDLTLNLKKPNGVFVTIYKKGKLRGCVGQFKSTQPLHKLIRDIAISSSTRDHRFSPVTEEELDQLDIEISVLSPMKKIESIDEIDLGKHGIYIVKGSYSGTFLPKVAIDNGWNKEEFLGHCARDKARIGWDGWKDADIYIYEAYVFGEKK</sequence>
<organism evidence="2">
    <name type="scientific">marine sediment metagenome</name>
    <dbReference type="NCBI Taxonomy" id="412755"/>
    <lineage>
        <taxon>unclassified sequences</taxon>
        <taxon>metagenomes</taxon>
        <taxon>ecological metagenomes</taxon>
    </lineage>
</organism>
<dbReference type="InterPro" id="IPR027485">
    <property type="entry name" value="AMMECR1_N"/>
</dbReference>
<dbReference type="SUPFAM" id="SSF143447">
    <property type="entry name" value="AMMECR1-like"/>
    <property type="match status" value="1"/>
</dbReference>
<dbReference type="Pfam" id="PF01871">
    <property type="entry name" value="AMMECR1"/>
    <property type="match status" value="1"/>
</dbReference>
<dbReference type="NCBIfam" id="TIGR04335">
    <property type="entry name" value="AmmeMemoSam_A"/>
    <property type="match status" value="1"/>
</dbReference>
<feature type="domain" description="AMMECR1" evidence="1">
    <location>
        <begin position="1"/>
        <end position="173"/>
    </location>
</feature>
<dbReference type="InterPro" id="IPR027623">
    <property type="entry name" value="AmmeMemoSam_A"/>
</dbReference>
<accession>X1B5Y1</accession>
<feature type="non-terminal residue" evidence="2">
    <location>
        <position position="1"/>
    </location>
</feature>
<comment type="caution">
    <text evidence="2">The sequence shown here is derived from an EMBL/GenBank/DDBJ whole genome shotgun (WGS) entry which is preliminary data.</text>
</comment>
<dbReference type="PROSITE" id="PS51112">
    <property type="entry name" value="AMMECR1"/>
    <property type="match status" value="1"/>
</dbReference>
<dbReference type="AlphaFoldDB" id="X1B5Y1"/>
<reference evidence="2" key="1">
    <citation type="journal article" date="2014" name="Front. Microbiol.">
        <title>High frequency of phylogenetically diverse reductive dehalogenase-homologous genes in deep subseafloor sedimentary metagenomes.</title>
        <authorList>
            <person name="Kawai M."/>
            <person name="Futagami T."/>
            <person name="Toyoda A."/>
            <person name="Takaki Y."/>
            <person name="Nishi S."/>
            <person name="Hori S."/>
            <person name="Arai W."/>
            <person name="Tsubouchi T."/>
            <person name="Morono Y."/>
            <person name="Uchiyama I."/>
            <person name="Ito T."/>
            <person name="Fujiyama A."/>
            <person name="Inagaki F."/>
            <person name="Takami H."/>
        </authorList>
    </citation>
    <scope>NUCLEOTIDE SEQUENCE</scope>
    <source>
        <strain evidence="2">Expedition CK06-06</strain>
    </source>
</reference>
<dbReference type="InterPro" id="IPR036071">
    <property type="entry name" value="AMMECR1_dom_sf"/>
</dbReference>
<dbReference type="NCBIfam" id="TIGR00296">
    <property type="entry name" value="TIGR00296 family protein"/>
    <property type="match status" value="1"/>
</dbReference>
<proteinExistence type="predicted"/>
<dbReference type="EMBL" id="BART01011003">
    <property type="protein sequence ID" value="GAG79568.1"/>
    <property type="molecule type" value="Genomic_DNA"/>
</dbReference>
<name>X1B5Y1_9ZZZZ</name>